<keyword evidence="16 34" id="KW-0503">Monooxygenase</keyword>
<comment type="catalytic activity">
    <reaction evidence="25">
        <text>NADPH + O2 + H(+) = H2O2 + NADP(+)</text>
        <dbReference type="Rhea" id="RHEA:11260"/>
        <dbReference type="ChEBI" id="CHEBI:15378"/>
        <dbReference type="ChEBI" id="CHEBI:15379"/>
        <dbReference type="ChEBI" id="CHEBI:16240"/>
        <dbReference type="ChEBI" id="CHEBI:57783"/>
        <dbReference type="ChEBI" id="CHEBI:58349"/>
        <dbReference type="EC" id="1.6.3.1"/>
    </reaction>
    <physiologicalReaction direction="left-to-right" evidence="25">
        <dbReference type="Rhea" id="RHEA:11261"/>
    </physiologicalReaction>
</comment>
<dbReference type="Pfam" id="PF00085">
    <property type="entry name" value="Thioredoxin"/>
    <property type="match status" value="2"/>
</dbReference>
<dbReference type="PRINTS" id="PR01125">
    <property type="entry name" value="FMOXYGENASE5"/>
</dbReference>
<evidence type="ECO:0000256" key="27">
    <source>
        <dbReference type="ARBA" id="ARBA00048041"/>
    </source>
</evidence>
<dbReference type="Gene3D" id="3.40.30.10">
    <property type="entry name" value="Glutaredoxin"/>
    <property type="match status" value="3"/>
</dbReference>
<dbReference type="PANTHER" id="PTHR23023">
    <property type="entry name" value="DIMETHYLANILINE MONOOXYGENASE"/>
    <property type="match status" value="1"/>
</dbReference>
<dbReference type="PROSITE" id="PS00194">
    <property type="entry name" value="THIOREDOXIN_1"/>
    <property type="match status" value="3"/>
</dbReference>
<dbReference type="Pfam" id="PF00335">
    <property type="entry name" value="Tetraspanin"/>
    <property type="match status" value="1"/>
</dbReference>
<keyword evidence="17" id="KW-0443">Lipid metabolism</keyword>
<comment type="subcellular location">
    <subcellularLocation>
        <location evidence="3">Endoplasmic reticulum membrane</location>
        <topology evidence="3">Single-pass membrane protein</topology>
    </subcellularLocation>
    <subcellularLocation>
        <location evidence="2">Membrane</location>
        <topology evidence="2">Multi-pass membrane protein</topology>
    </subcellularLocation>
    <subcellularLocation>
        <location evidence="4">Microsome membrane</location>
    </subcellularLocation>
</comment>
<dbReference type="GO" id="GO:0047822">
    <property type="term" value="F:hypotaurine monooxygenase activity"/>
    <property type="evidence" value="ECO:0007669"/>
    <property type="project" value="RHEA"/>
</dbReference>
<evidence type="ECO:0000256" key="23">
    <source>
        <dbReference type="ARBA" id="ARBA00047574"/>
    </source>
</evidence>
<keyword evidence="11 34" id="KW-0274">FAD</keyword>
<dbReference type="Pfam" id="PF03403">
    <property type="entry name" value="PAF-AH_p_II"/>
    <property type="match status" value="1"/>
</dbReference>
<comment type="catalytic activity">
    <reaction evidence="33">
        <text>octan-3-one + NADPH + O2 + H(+) = pentyl propanoate + NADP(+) + H2O</text>
        <dbReference type="Rhea" id="RHEA:54840"/>
        <dbReference type="ChEBI" id="CHEBI:15377"/>
        <dbReference type="ChEBI" id="CHEBI:15378"/>
        <dbReference type="ChEBI" id="CHEBI:15379"/>
        <dbReference type="ChEBI" id="CHEBI:57783"/>
        <dbReference type="ChEBI" id="CHEBI:58349"/>
        <dbReference type="ChEBI" id="CHEBI:80946"/>
        <dbReference type="ChEBI" id="CHEBI:87373"/>
    </reaction>
    <physiologicalReaction direction="left-to-right" evidence="33">
        <dbReference type="Rhea" id="RHEA:54841"/>
    </physiologicalReaction>
</comment>
<evidence type="ECO:0000256" key="12">
    <source>
        <dbReference type="ARBA" id="ARBA00022848"/>
    </source>
</evidence>
<evidence type="ECO:0000256" key="5">
    <source>
        <dbReference type="ARBA" id="ARBA00009183"/>
    </source>
</evidence>
<feature type="transmembrane region" description="Helical" evidence="35">
    <location>
        <begin position="2149"/>
        <end position="2172"/>
    </location>
</feature>
<feature type="domain" description="Thioredoxin" evidence="36">
    <location>
        <begin position="278"/>
        <end position="415"/>
    </location>
</feature>
<dbReference type="GO" id="GO:0034899">
    <property type="term" value="F:trimethylamine monooxygenase activity"/>
    <property type="evidence" value="ECO:0007669"/>
    <property type="project" value="UniProtKB-EC"/>
</dbReference>
<keyword evidence="7" id="KW-0597">Phosphoprotein</keyword>
<dbReference type="Proteomes" id="UP000014500">
    <property type="component" value="Unassembled WGS sequence"/>
</dbReference>
<comment type="catalytic activity">
    <reaction evidence="27">
        <text>hypotaurine + NADPH + O2 + H(+) = taurine + NADP(+) + H2O</text>
        <dbReference type="Rhea" id="RHEA:69819"/>
        <dbReference type="ChEBI" id="CHEBI:15377"/>
        <dbReference type="ChEBI" id="CHEBI:15378"/>
        <dbReference type="ChEBI" id="CHEBI:15379"/>
        <dbReference type="ChEBI" id="CHEBI:57783"/>
        <dbReference type="ChEBI" id="CHEBI:57853"/>
        <dbReference type="ChEBI" id="CHEBI:58349"/>
        <dbReference type="ChEBI" id="CHEBI:507393"/>
        <dbReference type="EC" id="1.14.13.8"/>
    </reaction>
    <physiologicalReaction direction="left-to-right" evidence="27">
        <dbReference type="Rhea" id="RHEA:69820"/>
    </physiologicalReaction>
</comment>
<name>T1JB49_STRMM</name>
<evidence type="ECO:0000256" key="29">
    <source>
        <dbReference type="ARBA" id="ARBA00048459"/>
    </source>
</evidence>
<evidence type="ECO:0000256" key="22">
    <source>
        <dbReference type="ARBA" id="ARBA00047426"/>
    </source>
</evidence>
<reference evidence="38" key="1">
    <citation type="submission" date="2011-05" db="EMBL/GenBank/DDBJ databases">
        <authorList>
            <person name="Richards S.R."/>
            <person name="Qu J."/>
            <person name="Jiang H."/>
            <person name="Jhangiani S.N."/>
            <person name="Agravi P."/>
            <person name="Goodspeed R."/>
            <person name="Gross S."/>
            <person name="Mandapat C."/>
            <person name="Jackson L."/>
            <person name="Mathew T."/>
            <person name="Pu L."/>
            <person name="Thornton R."/>
            <person name="Saada N."/>
            <person name="Wilczek-Boney K.B."/>
            <person name="Lee S."/>
            <person name="Kovar C."/>
            <person name="Wu Y."/>
            <person name="Scherer S.E."/>
            <person name="Worley K.C."/>
            <person name="Muzny D.M."/>
            <person name="Gibbs R."/>
        </authorList>
    </citation>
    <scope>NUCLEOTIDE SEQUENCE</scope>
    <source>
        <strain evidence="38">Brora</strain>
    </source>
</reference>
<comment type="catalytic activity">
    <reaction evidence="32">
        <text>N,N-dimethylaniline + NADPH + O2 + H(+) = N,N-dimethylaniline N-oxide + NADP(+) + H2O</text>
        <dbReference type="Rhea" id="RHEA:24468"/>
        <dbReference type="ChEBI" id="CHEBI:15377"/>
        <dbReference type="ChEBI" id="CHEBI:15378"/>
        <dbReference type="ChEBI" id="CHEBI:15379"/>
        <dbReference type="ChEBI" id="CHEBI:16269"/>
        <dbReference type="ChEBI" id="CHEBI:17735"/>
        <dbReference type="ChEBI" id="CHEBI:57783"/>
        <dbReference type="ChEBI" id="CHEBI:58349"/>
        <dbReference type="EC" id="1.14.13.8"/>
    </reaction>
    <physiologicalReaction direction="left-to-right" evidence="32">
        <dbReference type="Rhea" id="RHEA:24469"/>
    </physiologicalReaction>
</comment>
<dbReference type="PROSITE" id="PS51352">
    <property type="entry name" value="THIOREDOXIN_2"/>
    <property type="match status" value="3"/>
</dbReference>
<dbReference type="eggNOG" id="KOG0191">
    <property type="taxonomic scope" value="Eukaryota"/>
</dbReference>
<comment type="catalytic activity">
    <reaction evidence="30">
        <text>(2E)-geranial + NADPH + O2 + H(+) = (1E)-2,6-dimethylhepta-1,5-dien-1-yl formate + NADP(+) + H2O</text>
        <dbReference type="Rhea" id="RHEA:54860"/>
        <dbReference type="ChEBI" id="CHEBI:15377"/>
        <dbReference type="ChEBI" id="CHEBI:15378"/>
        <dbReference type="ChEBI" id="CHEBI:15379"/>
        <dbReference type="ChEBI" id="CHEBI:16980"/>
        <dbReference type="ChEBI" id="CHEBI:57783"/>
        <dbReference type="ChEBI" id="CHEBI:58349"/>
        <dbReference type="ChEBI" id="CHEBI:138375"/>
    </reaction>
    <physiologicalReaction direction="left-to-right" evidence="30">
        <dbReference type="Rhea" id="RHEA:54861"/>
    </physiologicalReaction>
</comment>
<dbReference type="GO" id="GO:0016174">
    <property type="term" value="F:NAD(P)H oxidase H2O2-forming activity"/>
    <property type="evidence" value="ECO:0007669"/>
    <property type="project" value="UniProtKB-EC"/>
</dbReference>
<comment type="catalytic activity">
    <reaction evidence="21">
        <text>hypotaurine + NADH + O2 + H(+) = taurine + NAD(+) + H2O</text>
        <dbReference type="Rhea" id="RHEA:74111"/>
        <dbReference type="ChEBI" id="CHEBI:15377"/>
        <dbReference type="ChEBI" id="CHEBI:15378"/>
        <dbReference type="ChEBI" id="CHEBI:15379"/>
        <dbReference type="ChEBI" id="CHEBI:57540"/>
        <dbReference type="ChEBI" id="CHEBI:57853"/>
        <dbReference type="ChEBI" id="CHEBI:57945"/>
        <dbReference type="ChEBI" id="CHEBI:507393"/>
        <dbReference type="EC" id="1.14.13.8"/>
    </reaction>
    <physiologicalReaction direction="left-to-right" evidence="21">
        <dbReference type="Rhea" id="RHEA:74112"/>
    </physiologicalReaction>
</comment>
<evidence type="ECO:0000256" key="17">
    <source>
        <dbReference type="ARBA" id="ARBA00023098"/>
    </source>
</evidence>
<proteinExistence type="inferred from homology"/>
<keyword evidence="38" id="KW-1185">Reference proteome</keyword>
<comment type="catalytic activity">
    <reaction evidence="31">
        <text>heptan-4-one + NADPH + O2 + H(+) = propyl butanoate + NADP(+) + H2O</text>
        <dbReference type="Rhea" id="RHEA:54852"/>
        <dbReference type="ChEBI" id="CHEBI:15377"/>
        <dbReference type="ChEBI" id="CHEBI:15378"/>
        <dbReference type="ChEBI" id="CHEBI:15379"/>
        <dbReference type="ChEBI" id="CHEBI:57783"/>
        <dbReference type="ChEBI" id="CHEBI:58349"/>
        <dbReference type="ChEBI" id="CHEBI:89484"/>
        <dbReference type="ChEBI" id="CHEBI:89719"/>
    </reaction>
    <physiologicalReaction direction="left-to-right" evidence="31">
        <dbReference type="Rhea" id="RHEA:54853"/>
    </physiologicalReaction>
</comment>
<keyword evidence="14 35" id="KW-1133">Transmembrane helix</keyword>
<evidence type="ECO:0000313" key="38">
    <source>
        <dbReference type="Proteomes" id="UP000014500"/>
    </source>
</evidence>
<dbReference type="EnsemblMetazoa" id="SMAR010981-RA">
    <property type="protein sequence ID" value="SMAR010981-PA"/>
    <property type="gene ID" value="SMAR010981"/>
</dbReference>
<evidence type="ECO:0000256" key="24">
    <source>
        <dbReference type="ARBA" id="ARBA00047855"/>
    </source>
</evidence>
<feature type="transmembrane region" description="Helical" evidence="35">
    <location>
        <begin position="2390"/>
        <end position="2415"/>
    </location>
</feature>
<keyword evidence="15 34" id="KW-0560">Oxidoreductase</keyword>
<dbReference type="GO" id="GO:0050661">
    <property type="term" value="F:NADP binding"/>
    <property type="evidence" value="ECO:0007669"/>
    <property type="project" value="InterPro"/>
</dbReference>
<evidence type="ECO:0000256" key="18">
    <source>
        <dbReference type="ARBA" id="ARBA00023136"/>
    </source>
</evidence>
<feature type="transmembrane region" description="Helical" evidence="35">
    <location>
        <begin position="1266"/>
        <end position="1291"/>
    </location>
</feature>
<dbReference type="Pfam" id="PF00743">
    <property type="entry name" value="FMO-like"/>
    <property type="match status" value="3"/>
</dbReference>
<dbReference type="InterPro" id="IPR018499">
    <property type="entry name" value="Tetraspanin/Peripherin"/>
</dbReference>
<feature type="domain" description="Thioredoxin" evidence="36">
    <location>
        <begin position="5"/>
        <end position="143"/>
    </location>
</feature>
<comment type="catalytic activity">
    <reaction evidence="23">
        <text>heptan-2-one + NADPH + O2 + H(+) = pentyl acetate + NADP(+) + H2O</text>
        <dbReference type="Rhea" id="RHEA:54836"/>
        <dbReference type="ChEBI" id="CHEBI:5672"/>
        <dbReference type="ChEBI" id="CHEBI:15377"/>
        <dbReference type="ChEBI" id="CHEBI:15378"/>
        <dbReference type="ChEBI" id="CHEBI:15379"/>
        <dbReference type="ChEBI" id="CHEBI:57783"/>
        <dbReference type="ChEBI" id="CHEBI:58349"/>
        <dbReference type="ChEBI" id="CHEBI:87362"/>
    </reaction>
    <physiologicalReaction direction="left-to-right" evidence="23">
        <dbReference type="Rhea" id="RHEA:54837"/>
    </physiologicalReaction>
</comment>
<comment type="catalytic activity">
    <reaction evidence="22">
        <text>hexan-3-one + NADPH + O2 + H(+) = propyl propanoate + NADP(+) + H2O</text>
        <dbReference type="Rhea" id="RHEA:54848"/>
        <dbReference type="ChEBI" id="CHEBI:15377"/>
        <dbReference type="ChEBI" id="CHEBI:15378"/>
        <dbReference type="ChEBI" id="CHEBI:15379"/>
        <dbReference type="ChEBI" id="CHEBI:57783"/>
        <dbReference type="ChEBI" id="CHEBI:58349"/>
        <dbReference type="ChEBI" id="CHEBI:89828"/>
        <dbReference type="ChEBI" id="CHEBI:89891"/>
    </reaction>
    <physiologicalReaction direction="left-to-right" evidence="22">
        <dbReference type="Rhea" id="RHEA:54849"/>
    </physiologicalReaction>
</comment>
<evidence type="ECO:0000256" key="14">
    <source>
        <dbReference type="ARBA" id="ARBA00022989"/>
    </source>
</evidence>
<evidence type="ECO:0000256" key="15">
    <source>
        <dbReference type="ARBA" id="ARBA00023002"/>
    </source>
</evidence>
<dbReference type="GO" id="GO:0050660">
    <property type="term" value="F:flavin adenine dinucleotide binding"/>
    <property type="evidence" value="ECO:0007669"/>
    <property type="project" value="InterPro"/>
</dbReference>
<dbReference type="InterPro" id="IPR020946">
    <property type="entry name" value="Flavin_mOase-like"/>
</dbReference>
<sequence>MVTSVSVRRTLMRLKLEFILFAICFVYTLADDYGSNVLKYSKASYSKEVPTRNTFVMFFAPWCGHCKRLAPTWDELGSKYNIAKSRLVTIAKVDCTVDTDLCSEEDVTGYPTIKYFPVGKESVRYKGSRDLDSLVNFLKQQTGIEDEEVAPLGLPEDEDAEIVQTHSGNSPKELTETTFHKHIEKGLHFVKFYAPWCGHCQKLAPVWEQLAQSYGVDSSVQIGKIDCMSNRAICTEFEIQGYPTLLWMQDGKVVEKYQGPRNHDDLKKYVDTMKAKSEQQTDTLQDMTVPDEPPAPVVILNSDNFKTTVESGLTFVKFFAPWCGHCKRLAPTWEDLAKKLISQKVFVAEVDCSKDKCKTLCQDQKVEGYPTLVLYKNGPYAVGCVDIMTEYSPNGCFMRLYYPCTHEDAMDRQMQWPLWLPSKSYARGYGYFLNFWPPAFQQLYKWLVGDVYIPVLWNAPPIRGIKFPILVFSHGLGGCRTTYSTICTELSSNGFFVAAIEHRDRSACYSYYFRDVNSVPTSSEDGAFSSPNPSMDDIVPSYVLEPVYYLRVKKPLKEFIVRNNQVHQRAADCMKALDILTRLNRGRFIHNVMDVDFSAAPFENTMDVTRVAVAGHSFGGATTIITLANDKRFCVGIALDAWMLPVKAEAQMFPTIKQPMFFINSEYFQTAKNLQTMRTLESADQCRRMVTIRGTSHQNQSDIPFLSTSWARKLFRMGSPIDRFLAMDINNKLMLSFLWHYLDVPPNKEHERFSMEKKVCIIGAGPSGLTAIKTCLEEKVSPVCYEKTNNFGGLWRYRDEDEEGIPSVMKSTIINSSKELSAYSDFPPAKELANFMHNTSVVKYLEDYAKAYNLLQYIHYNHSVLEVKYAEDYETTGKWVVKTESQEVKEEIFDAVMLCIGHHVYPLSPELPGLDEFKGNKIHTHSYKVPKGYEDKNVVVIGIGNSGGDVAVELSRIAKHVYLSTRRGSWVTNRVAAKGYPVDVTILSRFFDHVTKYMPWTLSNASLESMVNYRFDHQLYGLRPKHRILEQHIMINDDMPNRIASGTLSIKSDIDHFTENGVIFKGENDVEYPIDSVILGTGYQILFPFVADEVFPPIKENCAMFYKNVFPPNLKHPTLCVVGLVQPRGSILPISEMQSRWAIRVFMGKCHLPGEKAMMQDMEDRKNYLEKYFVKSPRHTIQVNFVEYMDSIAELIDAKPHLAKIFFTDPRLFLTMYFGPCYPYQYRMNGPHSWPGAANAILTGRKRILAPLKSNHDLVDVEPPFIFFRFLFAFVFFFQLIMMVLQANILYKEMVLQTNMEKRVCIIGGGPSGLTSIKACIEGGLNPVCYEKSDNFGGLWRYSDDRNASSVWKSTIINSSKELTAFSDFPPPENAPNFMHRSKLLKYIESYATKFNLESYIKYNHSVIEVTFADDYSVTGKWIVKVQEKSQEVKEEIFDAVLVCSGPHVDPYIPSFPGLDKFEGKKIHTKSYRIPNEYVDKRVLVIGLGNSGGDIAVEVSRIAEIVYLSTRRGSWIVNRVGTKGYPLDTILVTRFNNTLKKTLPWSMSNTALEVTVNHRFDHADYGIRPKHRIFEQHMTVSDDLPNRIASGTLEIKNDVHHFTKHGVVFKGEEHLEYPLDAVIIATGYNVSFPFLADKIMPLKDNKMSLYKLGHCKLPNEQAMLEDIRLRNEHLKKYFVNSQRYSIQVDYIPMIKRICVIGAGPSGLTALKTCLQEGFIPVCYEKTNYIGGLWKYREEEDDDDLPSVMKSTIINSSKELSCYSDFPPPDHYPNFMHNSRLLEYLESYAVRFNLIPYINFNHAVTDITYADDYASTGRWTVSVTYQDTILTDTFDAVMVCNGHHINPKMPTFPGMDEFKGTVAHSHNYKTGKKYEDMNVVVVGVGNSGGDITVELSRIAKQVYMSTRRGTWVMSRVEFHGRPLDIGLLTRCFTATRLFAPKLMCTLMENQLNYRFNHAEFGLKPKNRLFEQAAMVSDDLPNRIMSGTVMVKDDIHHFTKNGVVFNSEENVEYPIDAVVFATGFTIKFPFISEKIISVDRNVVPLFKYVFPPHLQHSTLAFIGLINPLGSILPMSEMQSRWVLKVFQGTLKLPSESQMRADIQSKRERITKKYVASQRHTIQVDYIPYMDEIAELIGSTSLLNCGTFVAKYTLFFLNVIVFLIGGVLLGFGGWIVLRRGFISTFLRVVHIHINPAVFSAVLDKGPEAILCAGVMAFILGFLGCLGTLRESTPILYLYGLSLIVALGIQVAAAAYGVILHRQQLSNLSEILIRSLENHYTVEDKADTHTRNWNEVMISVKATHNRTLTLIYYYRNHIFLKQNNCCGVHNYTDFEKAPKWQKEKISGIVMPSTCCHLEIDEESKYQIVDKVCPNKPTMANSNYLKGCIEILKTYFIFPAPVAAPILIGVGLFQVFSIILTLCLCCELDAVNIDNKNNSLWNSEVFFRDKYARECSLYSIPYDQRSIIYR</sequence>
<evidence type="ECO:0000256" key="33">
    <source>
        <dbReference type="ARBA" id="ARBA00049475"/>
    </source>
</evidence>
<dbReference type="InterPro" id="IPR017937">
    <property type="entry name" value="Thioredoxin_CS"/>
</dbReference>
<evidence type="ECO:0000256" key="7">
    <source>
        <dbReference type="ARBA" id="ARBA00022553"/>
    </source>
</evidence>
<dbReference type="Gene3D" id="3.50.50.60">
    <property type="entry name" value="FAD/NAD(P)-binding domain"/>
    <property type="match status" value="5"/>
</dbReference>
<dbReference type="Gene3D" id="3.40.50.1820">
    <property type="entry name" value="alpha/beta hydrolase"/>
    <property type="match status" value="1"/>
</dbReference>
<dbReference type="SUPFAM" id="SSF48652">
    <property type="entry name" value="Tetraspanin"/>
    <property type="match status" value="1"/>
</dbReference>
<dbReference type="InterPro" id="IPR036188">
    <property type="entry name" value="FAD/NAD-bd_sf"/>
</dbReference>
<evidence type="ECO:0000256" key="3">
    <source>
        <dbReference type="ARBA" id="ARBA00004389"/>
    </source>
</evidence>
<dbReference type="InterPro" id="IPR002257">
    <property type="entry name" value="Flavin_mOase_5"/>
</dbReference>
<evidence type="ECO:0000256" key="20">
    <source>
        <dbReference type="ARBA" id="ARBA00045957"/>
    </source>
</evidence>
<evidence type="ECO:0000256" key="11">
    <source>
        <dbReference type="ARBA" id="ARBA00022827"/>
    </source>
</evidence>
<evidence type="ECO:0000256" key="16">
    <source>
        <dbReference type="ARBA" id="ARBA00023033"/>
    </source>
</evidence>
<keyword evidence="9 35" id="KW-0812">Transmembrane</keyword>
<evidence type="ECO:0000256" key="32">
    <source>
        <dbReference type="ARBA" id="ARBA00049443"/>
    </source>
</evidence>
<dbReference type="GO" id="GO:0006629">
    <property type="term" value="P:lipid metabolic process"/>
    <property type="evidence" value="ECO:0007669"/>
    <property type="project" value="UniProtKB-KW"/>
</dbReference>
<dbReference type="InterPro" id="IPR008952">
    <property type="entry name" value="Tetraspanin_EC2_sf"/>
</dbReference>
<evidence type="ECO:0000256" key="8">
    <source>
        <dbReference type="ARBA" id="ARBA00022630"/>
    </source>
</evidence>
<dbReference type="GO" id="GO:0004499">
    <property type="term" value="F:N,N-dimethylaniline monooxygenase activity"/>
    <property type="evidence" value="ECO:0007669"/>
    <property type="project" value="InterPro"/>
</dbReference>
<dbReference type="InterPro" id="IPR000960">
    <property type="entry name" value="Flavin_mOase"/>
</dbReference>
<keyword evidence="6" id="KW-0488">Methylation</keyword>
<feature type="domain" description="Thioredoxin" evidence="36">
    <location>
        <begin position="150"/>
        <end position="275"/>
    </location>
</feature>
<dbReference type="InterPro" id="IPR029058">
    <property type="entry name" value="AB_hydrolase_fold"/>
</dbReference>
<evidence type="ECO:0000256" key="35">
    <source>
        <dbReference type="SAM" id="Phobius"/>
    </source>
</evidence>
<comment type="similarity">
    <text evidence="5 34">Belongs to the FMO family.</text>
</comment>
<dbReference type="SUPFAM" id="SSF51905">
    <property type="entry name" value="FAD/NAD(P)-binding domain"/>
    <property type="match status" value="6"/>
</dbReference>
<dbReference type="InterPro" id="IPR013766">
    <property type="entry name" value="Thioredoxin_domain"/>
</dbReference>
<dbReference type="eggNOG" id="KOG3847">
    <property type="taxonomic scope" value="Eukaryota"/>
</dbReference>
<keyword evidence="18 35" id="KW-0472">Membrane</keyword>
<evidence type="ECO:0000256" key="25">
    <source>
        <dbReference type="ARBA" id="ARBA00047864"/>
    </source>
</evidence>
<dbReference type="SUPFAM" id="SSF53474">
    <property type="entry name" value="alpha/beta-Hydrolases"/>
    <property type="match status" value="1"/>
</dbReference>
<comment type="catalytic activity">
    <reaction evidence="26">
        <text>hexan-3-one + NADPH + O2 + H(+) = ethyl butanoate + NADP(+) + H2O</text>
        <dbReference type="Rhea" id="RHEA:54844"/>
        <dbReference type="ChEBI" id="CHEBI:15377"/>
        <dbReference type="ChEBI" id="CHEBI:15378"/>
        <dbReference type="ChEBI" id="CHEBI:15379"/>
        <dbReference type="ChEBI" id="CHEBI:57783"/>
        <dbReference type="ChEBI" id="CHEBI:58349"/>
        <dbReference type="ChEBI" id="CHEBI:88764"/>
        <dbReference type="ChEBI" id="CHEBI:89891"/>
    </reaction>
    <physiologicalReaction direction="left-to-right" evidence="26">
        <dbReference type="Rhea" id="RHEA:54845"/>
    </physiologicalReaction>
</comment>
<evidence type="ECO:0000256" key="10">
    <source>
        <dbReference type="ARBA" id="ARBA00022824"/>
    </source>
</evidence>
<evidence type="ECO:0000256" key="26">
    <source>
        <dbReference type="ARBA" id="ARBA00047977"/>
    </source>
</evidence>
<comment type="catalytic activity">
    <reaction evidence="28">
        <text>trimethylamine + NADPH + O2 = trimethylamine N-oxide + NADP(+) + H2O</text>
        <dbReference type="Rhea" id="RHEA:31979"/>
        <dbReference type="ChEBI" id="CHEBI:15377"/>
        <dbReference type="ChEBI" id="CHEBI:15379"/>
        <dbReference type="ChEBI" id="CHEBI:15724"/>
        <dbReference type="ChEBI" id="CHEBI:57783"/>
        <dbReference type="ChEBI" id="CHEBI:58349"/>
        <dbReference type="ChEBI" id="CHEBI:58389"/>
        <dbReference type="EC" id="1.14.13.148"/>
    </reaction>
    <physiologicalReaction direction="left-to-right" evidence="28">
        <dbReference type="Rhea" id="RHEA:31980"/>
    </physiologicalReaction>
</comment>
<dbReference type="EMBL" id="JH432008">
    <property type="status" value="NOT_ANNOTATED_CDS"/>
    <property type="molecule type" value="Genomic_DNA"/>
</dbReference>
<dbReference type="eggNOG" id="KOG3882">
    <property type="taxonomic scope" value="Eukaryota"/>
</dbReference>
<evidence type="ECO:0000256" key="34">
    <source>
        <dbReference type="RuleBase" id="RU361177"/>
    </source>
</evidence>
<feature type="transmembrane region" description="Helical" evidence="35">
    <location>
        <begin position="2206"/>
        <end position="2225"/>
    </location>
</feature>
<dbReference type="SUPFAM" id="SSF52833">
    <property type="entry name" value="Thioredoxin-like"/>
    <property type="match status" value="3"/>
</dbReference>
<comment type="cofactor">
    <cofactor evidence="1 34">
        <name>FAD</name>
        <dbReference type="ChEBI" id="CHEBI:57692"/>
    </cofactor>
</comment>
<evidence type="ECO:0000256" key="6">
    <source>
        <dbReference type="ARBA" id="ARBA00022481"/>
    </source>
</evidence>
<dbReference type="EC" id="1.-.-.-" evidence="34"/>
<keyword evidence="8 34" id="KW-0285">Flavoprotein</keyword>
<evidence type="ECO:0000256" key="21">
    <source>
        <dbReference type="ARBA" id="ARBA00047338"/>
    </source>
</evidence>
<dbReference type="InterPro" id="IPR050346">
    <property type="entry name" value="FMO-like"/>
</dbReference>
<evidence type="ECO:0000256" key="30">
    <source>
        <dbReference type="ARBA" id="ARBA00048989"/>
    </source>
</evidence>
<evidence type="ECO:0000256" key="28">
    <source>
        <dbReference type="ARBA" id="ARBA00048088"/>
    </source>
</evidence>
<dbReference type="eggNOG" id="KOG1399">
    <property type="taxonomic scope" value="Eukaryota"/>
</dbReference>
<evidence type="ECO:0000256" key="2">
    <source>
        <dbReference type="ARBA" id="ARBA00004141"/>
    </source>
</evidence>
<reference evidence="37" key="2">
    <citation type="submission" date="2015-02" db="UniProtKB">
        <authorList>
            <consortium name="EnsemblMetazoa"/>
        </authorList>
    </citation>
    <scope>IDENTIFICATION</scope>
</reference>
<evidence type="ECO:0000256" key="19">
    <source>
        <dbReference type="ARBA" id="ARBA00045722"/>
    </source>
</evidence>
<keyword evidence="13" id="KW-0521">NADP</keyword>
<accession>T1JB49</accession>
<comment type="catalytic activity">
    <reaction evidence="29">
        <text>octan-3-one + NADPH + O2 + H(+) = ethyl hexanoate + NADP(+) + H2O</text>
        <dbReference type="Rhea" id="RHEA:54856"/>
        <dbReference type="ChEBI" id="CHEBI:15377"/>
        <dbReference type="ChEBI" id="CHEBI:15378"/>
        <dbReference type="ChEBI" id="CHEBI:15379"/>
        <dbReference type="ChEBI" id="CHEBI:57783"/>
        <dbReference type="ChEBI" id="CHEBI:58349"/>
        <dbReference type="ChEBI" id="CHEBI:80946"/>
        <dbReference type="ChEBI" id="CHEBI:86055"/>
    </reaction>
    <physiologicalReaction direction="left-to-right" evidence="29">
        <dbReference type="Rhea" id="RHEA:54857"/>
    </physiologicalReaction>
</comment>
<evidence type="ECO:0000256" key="1">
    <source>
        <dbReference type="ARBA" id="ARBA00001974"/>
    </source>
</evidence>
<evidence type="ECO:0000313" key="37">
    <source>
        <dbReference type="EnsemblMetazoa" id="SMAR010981-PA"/>
    </source>
</evidence>
<protein>
    <recommendedName>
        <fullName evidence="34">Flavin-containing monooxygenase</fullName>
        <ecNumber evidence="34">1.-.-.-</ecNumber>
    </recommendedName>
</protein>
<evidence type="ECO:0000259" key="36">
    <source>
        <dbReference type="PROSITE" id="PS51352"/>
    </source>
</evidence>
<evidence type="ECO:0000256" key="4">
    <source>
        <dbReference type="ARBA" id="ARBA00004524"/>
    </source>
</evidence>
<dbReference type="GO" id="GO:0005789">
    <property type="term" value="C:endoplasmic reticulum membrane"/>
    <property type="evidence" value="ECO:0007669"/>
    <property type="project" value="UniProtKB-SubCell"/>
</dbReference>
<comment type="function">
    <text evidence="19">Acts as a Baeyer-Villiger monooxygenase on a broad range of substrates. Catalyzes the insertion of an oxygen atom into a carbon-carbon bond adjacent to a carbonyl, which converts ketones to esters. Active on diverse carbonyl compounds, whereas soft nucleophiles are mostly non- or poorly reactive. In contrast with other forms of FMO it is non- or poorly active on 'classical' substrates such as drugs, pesticides, and dietary components containing soft nucleophilic heteroatoms. Able to oxidize drug molecules bearing a carbonyl group on an aliphatic chain, such as nabumetone and pentoxifylline. Also, in the absence of substrates, shows slow but yet significant NADPH oxidase activity. Acts as a positive modulator of cholesterol biosynthesis as well as glucose homeostasis, promoting metabolic aging via pleiotropic effects.</text>
</comment>
<dbReference type="FunFam" id="3.50.50.60:FF:000159">
    <property type="entry name" value="Dimethylaniline monooxygenase [N-oxide-forming]"/>
    <property type="match status" value="3"/>
</dbReference>
<evidence type="ECO:0000256" key="9">
    <source>
        <dbReference type="ARBA" id="ARBA00022692"/>
    </source>
</evidence>
<comment type="function">
    <text evidence="20">Broad spectrum monooxygenase that catalyzes the oxygenation of a wide variety of nitrogen- and sulfur-containing compounds including xenobiotics. Catalyzes the S-oxygenation of hypotaurine to produce taurine, an organic osmolyte involved in cell volume regulation as well as a variety of cytoprotective and developmental processes. In vitro, catalyzes the N-oxygenation of trimethylamine (TMA) to produce trimethylamine N-oxide (TMAO) and could therefore participate to the detoxification of this compound that is generated by the action of gut microbiota from dietary precursors such as choline, choline containing compounds, betaine or L-carnitine.</text>
</comment>
<dbReference type="InterPro" id="IPR036249">
    <property type="entry name" value="Thioredoxin-like_sf"/>
</dbReference>
<dbReference type="HOGENOM" id="CLU_228795_0_0_1"/>
<evidence type="ECO:0000256" key="31">
    <source>
        <dbReference type="ARBA" id="ARBA00048990"/>
    </source>
</evidence>
<comment type="catalytic activity">
    <reaction evidence="24">
        <text>sulcatone + NADPH + O2 + H(+) = 4-methylpent-3-en-1-yl acetate + NADP(+) + H2O</text>
        <dbReference type="Rhea" id="RHEA:54864"/>
        <dbReference type="ChEBI" id="CHEBI:15377"/>
        <dbReference type="ChEBI" id="CHEBI:15378"/>
        <dbReference type="ChEBI" id="CHEBI:15379"/>
        <dbReference type="ChEBI" id="CHEBI:16310"/>
        <dbReference type="ChEBI" id="CHEBI:57783"/>
        <dbReference type="ChEBI" id="CHEBI:58349"/>
        <dbReference type="ChEBI" id="CHEBI:138373"/>
    </reaction>
    <physiologicalReaction direction="left-to-right" evidence="24">
        <dbReference type="Rhea" id="RHEA:54865"/>
    </physiologicalReaction>
</comment>
<feature type="transmembrane region" description="Helical" evidence="35">
    <location>
        <begin position="2231"/>
        <end position="2255"/>
    </location>
</feature>
<keyword evidence="10" id="KW-0256">Endoplasmic reticulum</keyword>
<dbReference type="STRING" id="126957.T1JB49"/>
<keyword evidence="12" id="KW-0492">Microsome</keyword>
<organism evidence="37 38">
    <name type="scientific">Strigamia maritima</name>
    <name type="common">European centipede</name>
    <name type="synonym">Geophilus maritimus</name>
    <dbReference type="NCBI Taxonomy" id="126957"/>
    <lineage>
        <taxon>Eukaryota</taxon>
        <taxon>Metazoa</taxon>
        <taxon>Ecdysozoa</taxon>
        <taxon>Arthropoda</taxon>
        <taxon>Myriapoda</taxon>
        <taxon>Chilopoda</taxon>
        <taxon>Pleurostigmophora</taxon>
        <taxon>Geophilomorpha</taxon>
        <taxon>Linotaeniidae</taxon>
        <taxon>Strigamia</taxon>
    </lineage>
</organism>
<dbReference type="PRINTS" id="PR00370">
    <property type="entry name" value="FMOXYGENASE"/>
</dbReference>
<evidence type="ECO:0000256" key="13">
    <source>
        <dbReference type="ARBA" id="ARBA00022857"/>
    </source>
</evidence>